<dbReference type="PANTHER" id="PTHR43716:SF2">
    <property type="entry name" value="BLL6224 PROTEIN"/>
    <property type="match status" value="1"/>
</dbReference>
<evidence type="ECO:0000256" key="3">
    <source>
        <dbReference type="ARBA" id="ARBA00022630"/>
    </source>
</evidence>
<accession>A0A1Y5S9S1</accession>
<dbReference type="SUPFAM" id="SSF56176">
    <property type="entry name" value="FAD-binding/transporter-associated domain-like"/>
    <property type="match status" value="1"/>
</dbReference>
<name>A0A1Y5S9S1_9PROT</name>
<dbReference type="InterPro" id="IPR051264">
    <property type="entry name" value="FAD-oxidored/transferase_4"/>
</dbReference>
<dbReference type="GO" id="GO:0016491">
    <property type="term" value="F:oxidoreductase activity"/>
    <property type="evidence" value="ECO:0007669"/>
    <property type="project" value="UniProtKB-KW"/>
</dbReference>
<evidence type="ECO:0000313" key="7">
    <source>
        <dbReference type="Proteomes" id="UP000193200"/>
    </source>
</evidence>
<dbReference type="Gene3D" id="3.30.70.2740">
    <property type="match status" value="1"/>
</dbReference>
<dbReference type="PANTHER" id="PTHR43716">
    <property type="entry name" value="D-2-HYDROXYGLUTARATE DEHYDROGENASE, MITOCHONDRIAL"/>
    <property type="match status" value="1"/>
</dbReference>
<feature type="domain" description="FAD-binding PCMH-type" evidence="5">
    <location>
        <begin position="43"/>
        <end position="224"/>
    </location>
</feature>
<evidence type="ECO:0000256" key="4">
    <source>
        <dbReference type="ARBA" id="ARBA00022827"/>
    </source>
</evidence>
<protein>
    <submittedName>
        <fullName evidence="6">Putative FAD-linked oxidoreductase</fullName>
        <ecNumber evidence="6">1.-.-.-</ecNumber>
    </submittedName>
</protein>
<dbReference type="Gene3D" id="3.30.70.2190">
    <property type="match status" value="1"/>
</dbReference>
<dbReference type="GO" id="GO:0071949">
    <property type="term" value="F:FAD binding"/>
    <property type="evidence" value="ECO:0007669"/>
    <property type="project" value="InterPro"/>
</dbReference>
<dbReference type="InterPro" id="IPR016164">
    <property type="entry name" value="FAD-linked_Oxase-like_C"/>
</dbReference>
<dbReference type="PROSITE" id="PS51387">
    <property type="entry name" value="FAD_PCMH"/>
    <property type="match status" value="1"/>
</dbReference>
<dbReference type="Pfam" id="PF01565">
    <property type="entry name" value="FAD_binding_4"/>
    <property type="match status" value="1"/>
</dbReference>
<reference evidence="6 7" key="1">
    <citation type="submission" date="2017-03" db="EMBL/GenBank/DDBJ databases">
        <authorList>
            <person name="Afonso C.L."/>
            <person name="Miller P.J."/>
            <person name="Scott M.A."/>
            <person name="Spackman E."/>
            <person name="Goraichik I."/>
            <person name="Dimitrov K.M."/>
            <person name="Suarez D.L."/>
            <person name="Swayne D.E."/>
        </authorList>
    </citation>
    <scope>NUCLEOTIDE SEQUENCE [LARGE SCALE GENOMIC DNA]</scope>
    <source>
        <strain evidence="6 7">CECT 7691</strain>
    </source>
</reference>
<keyword evidence="4" id="KW-0274">FAD</keyword>
<comment type="cofactor">
    <cofactor evidence="1">
        <name>FAD</name>
        <dbReference type="ChEBI" id="CHEBI:57692"/>
    </cofactor>
</comment>
<dbReference type="GO" id="GO:0022904">
    <property type="term" value="P:respiratory electron transport chain"/>
    <property type="evidence" value="ECO:0007669"/>
    <property type="project" value="TreeGrafter"/>
</dbReference>
<dbReference type="Proteomes" id="UP000193200">
    <property type="component" value="Unassembled WGS sequence"/>
</dbReference>
<evidence type="ECO:0000256" key="1">
    <source>
        <dbReference type="ARBA" id="ARBA00001974"/>
    </source>
</evidence>
<dbReference type="InterPro" id="IPR016167">
    <property type="entry name" value="FAD-bd_PCMH_sub1"/>
</dbReference>
<keyword evidence="7" id="KW-1185">Reference proteome</keyword>
<evidence type="ECO:0000259" key="5">
    <source>
        <dbReference type="PROSITE" id="PS51387"/>
    </source>
</evidence>
<dbReference type="EC" id="1.-.-.-" evidence="6"/>
<comment type="similarity">
    <text evidence="2">Belongs to the FAD-binding oxidoreductase/transferase type 4 family.</text>
</comment>
<evidence type="ECO:0000256" key="2">
    <source>
        <dbReference type="ARBA" id="ARBA00008000"/>
    </source>
</evidence>
<dbReference type="InterPro" id="IPR016169">
    <property type="entry name" value="FAD-bd_PCMH_sub2"/>
</dbReference>
<dbReference type="Gene3D" id="1.10.45.10">
    <property type="entry name" value="Vanillyl-alcohol Oxidase, Chain A, domain 4"/>
    <property type="match status" value="1"/>
</dbReference>
<dbReference type="InterPro" id="IPR036318">
    <property type="entry name" value="FAD-bd_PCMH-like_sf"/>
</dbReference>
<dbReference type="FunFam" id="1.10.45.10:FF:000001">
    <property type="entry name" value="D-lactate dehydrogenase mitochondrial"/>
    <property type="match status" value="1"/>
</dbReference>
<gene>
    <name evidence="6" type="ORF">OCH7691_01433</name>
</gene>
<dbReference type="InParanoid" id="A0A1Y5S9S1"/>
<dbReference type="SUPFAM" id="SSF55103">
    <property type="entry name" value="FAD-linked oxidases, C-terminal domain"/>
    <property type="match status" value="1"/>
</dbReference>
<dbReference type="InterPro" id="IPR016166">
    <property type="entry name" value="FAD-bd_PCMH"/>
</dbReference>
<organism evidence="6 7">
    <name type="scientific">Oceanibacterium hippocampi</name>
    <dbReference type="NCBI Taxonomy" id="745714"/>
    <lineage>
        <taxon>Bacteria</taxon>
        <taxon>Pseudomonadati</taxon>
        <taxon>Pseudomonadota</taxon>
        <taxon>Alphaproteobacteria</taxon>
        <taxon>Sneathiellales</taxon>
        <taxon>Sneathiellaceae</taxon>
        <taxon>Oceanibacterium</taxon>
    </lineage>
</organism>
<proteinExistence type="inferred from homology"/>
<dbReference type="EMBL" id="FWFR01000001">
    <property type="protein sequence ID" value="SLN35766.1"/>
    <property type="molecule type" value="Genomic_DNA"/>
</dbReference>
<keyword evidence="3" id="KW-0285">Flavoprotein</keyword>
<dbReference type="Pfam" id="PF02913">
    <property type="entry name" value="FAD-oxidase_C"/>
    <property type="match status" value="1"/>
</dbReference>
<dbReference type="Gene3D" id="3.30.465.10">
    <property type="match status" value="1"/>
</dbReference>
<dbReference type="InterPro" id="IPR004113">
    <property type="entry name" value="FAD-bd_oxidored_4_C"/>
</dbReference>
<dbReference type="Gene3D" id="3.30.43.10">
    <property type="entry name" value="Uridine Diphospho-n-acetylenolpyruvylglucosamine Reductase, domain 2"/>
    <property type="match status" value="1"/>
</dbReference>
<evidence type="ECO:0000313" key="6">
    <source>
        <dbReference type="EMBL" id="SLN35766.1"/>
    </source>
</evidence>
<dbReference type="RefSeq" id="WP_217807839.1">
    <property type="nucleotide sequence ID" value="NZ_FWFR01000001.1"/>
</dbReference>
<keyword evidence="6" id="KW-0560">Oxidoreductase</keyword>
<sequence length="475" mass="50893">MSNGMAEVNAALIQRLSDIVGPGGALTEPADVEPHVVEWRDLYRGRTPLVLRPGSTEEVSRILALCNETRTPVVPQGGNTSLVGGSIPFDGNDEVVLSLSRMNRVLEIDPLNDTMLVEAGTVLANIQQAADDADRLFPLRIGSEGSCQIGGNLSTNAGGVAVLRYGNARDLVLGLEVVLADGRVWNGLRGLRKDNTGYDLKQLFVGAEGTLGVITRAVLKLYPKPKAQRTAFVAVPGVRPALDLFSLARGIAGDRLTAFELMPRIALDMVRKNVPGVTDPLQGRHPWYVLLELSAARESDMGTMAEDLLAEAMEKGLVVDATIAASERQSKALWHIREEISGAQKPEGGSIKHDISVPVSKMAEFIERADAAVAALIPGVRSVAFGHVGDGNVHYNPLQPAGADKAAFLARWQEVNDLVHGIAHDLGGSISAEHGLGRMKREEILRYKSDVEMAMMRSLKATLDPNGILNPGKTI</sequence>
<dbReference type="InterPro" id="IPR006094">
    <property type="entry name" value="Oxid_FAD_bind_N"/>
</dbReference>
<dbReference type="AlphaFoldDB" id="A0A1Y5S9S1"/>
<dbReference type="InterPro" id="IPR016171">
    <property type="entry name" value="Vanillyl_alc_oxidase_C-sub2"/>
</dbReference>